<feature type="region of interest" description="Disordered" evidence="1">
    <location>
        <begin position="94"/>
        <end position="150"/>
    </location>
</feature>
<reference evidence="2 3" key="1">
    <citation type="journal article" date="2009" name="Science">
        <title>Green evolution and dynamic adaptations revealed by genomes of the marine picoeukaryotes Micromonas.</title>
        <authorList>
            <person name="Worden A.Z."/>
            <person name="Lee J.H."/>
            <person name="Mock T."/>
            <person name="Rouze P."/>
            <person name="Simmons M.P."/>
            <person name="Aerts A.L."/>
            <person name="Allen A.E."/>
            <person name="Cuvelier M.L."/>
            <person name="Derelle E."/>
            <person name="Everett M.V."/>
            <person name="Foulon E."/>
            <person name="Grimwood J."/>
            <person name="Gundlach H."/>
            <person name="Henrissat B."/>
            <person name="Napoli C."/>
            <person name="McDonald S.M."/>
            <person name="Parker M.S."/>
            <person name="Rombauts S."/>
            <person name="Salamov A."/>
            <person name="Von Dassow P."/>
            <person name="Badger J.H."/>
            <person name="Coutinho P.M."/>
            <person name="Demir E."/>
            <person name="Dubchak I."/>
            <person name="Gentemann C."/>
            <person name="Eikrem W."/>
            <person name="Gready J.E."/>
            <person name="John U."/>
            <person name="Lanier W."/>
            <person name="Lindquist E.A."/>
            <person name="Lucas S."/>
            <person name="Mayer K.F."/>
            <person name="Moreau H."/>
            <person name="Not F."/>
            <person name="Otillar R."/>
            <person name="Panaud O."/>
            <person name="Pangilinan J."/>
            <person name="Paulsen I."/>
            <person name="Piegu B."/>
            <person name="Poliakov A."/>
            <person name="Robbens S."/>
            <person name="Schmutz J."/>
            <person name="Toulza E."/>
            <person name="Wyss T."/>
            <person name="Zelensky A."/>
            <person name="Zhou K."/>
            <person name="Armbrust E.V."/>
            <person name="Bhattacharya D."/>
            <person name="Goodenough U.W."/>
            <person name="Van de Peer Y."/>
            <person name="Grigoriev I.V."/>
        </authorList>
    </citation>
    <scope>NUCLEOTIDE SEQUENCE [LARGE SCALE GENOMIC DNA]</scope>
    <source>
        <strain evidence="3">RCC299 / NOUM17</strain>
    </source>
</reference>
<gene>
    <name evidence="2" type="ORF">MICPUN_108692</name>
</gene>
<proteinExistence type="predicted"/>
<feature type="compositionally biased region" description="Low complexity" evidence="1">
    <location>
        <begin position="196"/>
        <end position="234"/>
    </location>
</feature>
<evidence type="ECO:0000256" key="1">
    <source>
        <dbReference type="SAM" id="MobiDB-lite"/>
    </source>
</evidence>
<dbReference type="GeneID" id="8245382"/>
<name>C1EBA9_MICCC</name>
<evidence type="ECO:0000313" key="3">
    <source>
        <dbReference type="Proteomes" id="UP000002009"/>
    </source>
</evidence>
<protein>
    <submittedName>
        <fullName evidence="2">Uncharacterized protein</fullName>
    </submittedName>
</protein>
<evidence type="ECO:0000313" key="2">
    <source>
        <dbReference type="EMBL" id="ACO65000.1"/>
    </source>
</evidence>
<keyword evidence="3" id="KW-1185">Reference proteome</keyword>
<accession>C1EBA9</accession>
<dbReference type="AlphaFoldDB" id="C1EBA9"/>
<feature type="region of interest" description="Disordered" evidence="1">
    <location>
        <begin position="40"/>
        <end position="74"/>
    </location>
</feature>
<feature type="region of interest" description="Disordered" evidence="1">
    <location>
        <begin position="190"/>
        <end position="242"/>
    </location>
</feature>
<dbReference type="RefSeq" id="XP_002503742.1">
    <property type="nucleotide sequence ID" value="XM_002503696.1"/>
</dbReference>
<organism evidence="2 3">
    <name type="scientific">Micromonas commoda (strain RCC299 / NOUM17 / CCMP2709)</name>
    <name type="common">Picoplanktonic green alga</name>
    <dbReference type="NCBI Taxonomy" id="296587"/>
    <lineage>
        <taxon>Eukaryota</taxon>
        <taxon>Viridiplantae</taxon>
        <taxon>Chlorophyta</taxon>
        <taxon>Mamiellophyceae</taxon>
        <taxon>Mamiellales</taxon>
        <taxon>Mamiellaceae</taxon>
        <taxon>Micromonas</taxon>
    </lineage>
</organism>
<dbReference type="KEGG" id="mis:MICPUN_108692"/>
<dbReference type="EMBL" id="CP001328">
    <property type="protein sequence ID" value="ACO65000.1"/>
    <property type="molecule type" value="Genomic_DNA"/>
</dbReference>
<feature type="compositionally biased region" description="Acidic residues" evidence="1">
    <location>
        <begin position="100"/>
        <end position="126"/>
    </location>
</feature>
<dbReference type="Proteomes" id="UP000002009">
    <property type="component" value="Chromosome 7"/>
</dbReference>
<feature type="compositionally biased region" description="Acidic residues" evidence="1">
    <location>
        <begin position="134"/>
        <end position="146"/>
    </location>
</feature>
<dbReference type="InParanoid" id="C1EBA9"/>
<sequence length="242" mass="25142">MYACQLCARDDFALCAVCFAAHVRITAALADAGRDAERRESTDADSLVAAPDHVPTSPLTSSRPTAAACPDLAVHPPTNLGIRSDIDEILESAAAAAAAAEDDEPMDDDGEDEPEASVETMDDGGTEETHSSEGEEDLIELGDAGDGDGGGLGTAFLGVHVHPPTAFLRQGCEDQEMLEEMLEEKRIRQAERENEAAAAAAAAAHAADEIGGTSEVTVTETGGAAPKEAEPAPAWDYRAEII</sequence>